<comment type="similarity">
    <text evidence="3">Belongs to the UbiH/COQ6 family.</text>
</comment>
<organism evidence="9 10">
    <name type="scientific">Pseudothauera rhizosphaerae</name>
    <dbReference type="NCBI Taxonomy" id="2565932"/>
    <lineage>
        <taxon>Bacteria</taxon>
        <taxon>Pseudomonadati</taxon>
        <taxon>Pseudomonadota</taxon>
        <taxon>Betaproteobacteria</taxon>
        <taxon>Rhodocyclales</taxon>
        <taxon>Zoogloeaceae</taxon>
        <taxon>Pseudothauera</taxon>
    </lineage>
</organism>
<dbReference type="Proteomes" id="UP000307956">
    <property type="component" value="Unassembled WGS sequence"/>
</dbReference>
<dbReference type="GO" id="GO:0071949">
    <property type="term" value="F:FAD binding"/>
    <property type="evidence" value="ECO:0007669"/>
    <property type="project" value="InterPro"/>
</dbReference>
<evidence type="ECO:0000256" key="3">
    <source>
        <dbReference type="ARBA" id="ARBA00005349"/>
    </source>
</evidence>
<keyword evidence="6" id="KW-0560">Oxidoreductase</keyword>
<dbReference type="NCBIfam" id="NF005788">
    <property type="entry name" value="PRK07608.1-3"/>
    <property type="match status" value="1"/>
</dbReference>
<evidence type="ECO:0000256" key="1">
    <source>
        <dbReference type="ARBA" id="ARBA00001974"/>
    </source>
</evidence>
<evidence type="ECO:0000256" key="2">
    <source>
        <dbReference type="ARBA" id="ARBA00004749"/>
    </source>
</evidence>
<dbReference type="AlphaFoldDB" id="A0A4S4ARZ7"/>
<dbReference type="GO" id="GO:0004497">
    <property type="term" value="F:monooxygenase activity"/>
    <property type="evidence" value="ECO:0007669"/>
    <property type="project" value="UniProtKB-KW"/>
</dbReference>
<keyword evidence="4" id="KW-0285">Flavoprotein</keyword>
<comment type="cofactor">
    <cofactor evidence="1">
        <name>FAD</name>
        <dbReference type="ChEBI" id="CHEBI:57692"/>
    </cofactor>
</comment>
<gene>
    <name evidence="9" type="ORF">E6O51_10635</name>
</gene>
<dbReference type="InterPro" id="IPR036188">
    <property type="entry name" value="FAD/NAD-bd_sf"/>
</dbReference>
<dbReference type="SUPFAM" id="SSF51905">
    <property type="entry name" value="FAD/NAD(P)-binding domain"/>
    <property type="match status" value="1"/>
</dbReference>
<keyword evidence="5" id="KW-0274">FAD</keyword>
<dbReference type="InterPro" id="IPR051205">
    <property type="entry name" value="UbiH/COQ6_monooxygenase"/>
</dbReference>
<reference evidence="9 10" key="1">
    <citation type="submission" date="2019-04" db="EMBL/GenBank/DDBJ databases">
        <title>Azoarcus rhizosphaerae sp. nov. isolated from rhizosphere of Ficus religiosa.</title>
        <authorList>
            <person name="Lin S.-Y."/>
            <person name="Hameed A."/>
            <person name="Hsu Y.-H."/>
            <person name="Young C.-C."/>
        </authorList>
    </citation>
    <scope>NUCLEOTIDE SEQUENCE [LARGE SCALE GENOMIC DNA]</scope>
    <source>
        <strain evidence="9 10">CC-YHH848</strain>
    </source>
</reference>
<dbReference type="RefSeq" id="WP_136384975.1">
    <property type="nucleotide sequence ID" value="NZ_SSOD01000007.1"/>
</dbReference>
<keyword evidence="7" id="KW-0503">Monooxygenase</keyword>
<dbReference type="Pfam" id="PF01494">
    <property type="entry name" value="FAD_binding_3"/>
    <property type="match status" value="1"/>
</dbReference>
<sequence>MSDRFDLAIVGGGLAGASLAVALRASRLSIAVVEAQPPRRAEGWDARVYAVSPANADFLRGLGAWQHLDADRICAVYDMAVFGDAGGRLDFSAYDSGLGELAWILEAGLMQAELWETLKRQHNVTLFCPAAPQALDLDEASAVLTLEDGRSLRARLVVGADGANSWVRRQAGIEARFTPYDEMGVVANFRCGKPHRNTAFQWFREDGILAWLPLPDNLMSMVWSTPDAKAQELLALDGEALCARVAEAGGGLLGDFELVTPAQGFSLRLMRVGRTVAPRLALIGDAAHAIHPLSGHGINLGFQDARALAEVLGALPAWRDPGELQALRAYARARAEEPLLMQYTTHALNRLFNTRNPLLAAARNLGLNLTNALPVVRNALVRYAVSGRF</sequence>
<dbReference type="GO" id="GO:0006744">
    <property type="term" value="P:ubiquinone biosynthetic process"/>
    <property type="evidence" value="ECO:0007669"/>
    <property type="project" value="UniProtKB-UniPathway"/>
</dbReference>
<evidence type="ECO:0000256" key="5">
    <source>
        <dbReference type="ARBA" id="ARBA00022827"/>
    </source>
</evidence>
<proteinExistence type="inferred from homology"/>
<evidence type="ECO:0000313" key="10">
    <source>
        <dbReference type="Proteomes" id="UP000307956"/>
    </source>
</evidence>
<keyword evidence="10" id="KW-1185">Reference proteome</keyword>
<protein>
    <submittedName>
        <fullName evidence="9">UbiH/UbiF family hydroxylase</fullName>
    </submittedName>
</protein>
<dbReference type="InterPro" id="IPR010971">
    <property type="entry name" value="UbiH/COQ6"/>
</dbReference>
<dbReference type="PRINTS" id="PR00420">
    <property type="entry name" value="RNGMNOXGNASE"/>
</dbReference>
<dbReference type="NCBIfam" id="TIGR01988">
    <property type="entry name" value="Ubi-OHases"/>
    <property type="match status" value="1"/>
</dbReference>
<name>A0A4S4ARZ7_9RHOO</name>
<dbReference type="OrthoDB" id="9769565at2"/>
<dbReference type="UniPathway" id="UPA00232"/>
<accession>A0A4S4ARZ7</accession>
<dbReference type="PANTHER" id="PTHR43876:SF7">
    <property type="entry name" value="UBIQUINONE BIOSYNTHESIS MONOOXYGENASE COQ6, MITOCHONDRIAL"/>
    <property type="match status" value="1"/>
</dbReference>
<evidence type="ECO:0000259" key="8">
    <source>
        <dbReference type="Pfam" id="PF01494"/>
    </source>
</evidence>
<evidence type="ECO:0000256" key="4">
    <source>
        <dbReference type="ARBA" id="ARBA00022630"/>
    </source>
</evidence>
<dbReference type="GO" id="GO:0016705">
    <property type="term" value="F:oxidoreductase activity, acting on paired donors, with incorporation or reduction of molecular oxygen"/>
    <property type="evidence" value="ECO:0007669"/>
    <property type="project" value="InterPro"/>
</dbReference>
<dbReference type="PANTHER" id="PTHR43876">
    <property type="entry name" value="UBIQUINONE BIOSYNTHESIS MONOOXYGENASE COQ6, MITOCHONDRIAL"/>
    <property type="match status" value="1"/>
</dbReference>
<dbReference type="Gene3D" id="3.50.50.60">
    <property type="entry name" value="FAD/NAD(P)-binding domain"/>
    <property type="match status" value="2"/>
</dbReference>
<feature type="domain" description="FAD-binding" evidence="8">
    <location>
        <begin position="6"/>
        <end position="335"/>
    </location>
</feature>
<evidence type="ECO:0000313" key="9">
    <source>
        <dbReference type="EMBL" id="THF61270.1"/>
    </source>
</evidence>
<evidence type="ECO:0000256" key="7">
    <source>
        <dbReference type="ARBA" id="ARBA00023033"/>
    </source>
</evidence>
<comment type="caution">
    <text evidence="9">The sequence shown here is derived from an EMBL/GenBank/DDBJ whole genome shotgun (WGS) entry which is preliminary data.</text>
</comment>
<evidence type="ECO:0000256" key="6">
    <source>
        <dbReference type="ARBA" id="ARBA00023002"/>
    </source>
</evidence>
<dbReference type="InterPro" id="IPR002938">
    <property type="entry name" value="FAD-bd"/>
</dbReference>
<dbReference type="EMBL" id="SSOD01000007">
    <property type="protein sequence ID" value="THF61270.1"/>
    <property type="molecule type" value="Genomic_DNA"/>
</dbReference>
<comment type="pathway">
    <text evidence="2">Cofactor biosynthesis; ubiquinone biosynthesis.</text>
</comment>